<dbReference type="AlphaFoldDB" id="A0A9P5NKL6"/>
<gene>
    <name evidence="2" type="ORF">CPB84DRAFT_1781939</name>
</gene>
<accession>A0A9P5NKL6</accession>
<feature type="compositionally biased region" description="Low complexity" evidence="1">
    <location>
        <begin position="63"/>
        <end position="73"/>
    </location>
</feature>
<proteinExistence type="predicted"/>
<evidence type="ECO:0000313" key="2">
    <source>
        <dbReference type="EMBL" id="KAF8895835.1"/>
    </source>
</evidence>
<feature type="compositionally biased region" description="Polar residues" evidence="1">
    <location>
        <begin position="148"/>
        <end position="169"/>
    </location>
</feature>
<feature type="region of interest" description="Disordered" evidence="1">
    <location>
        <begin position="1"/>
        <end position="196"/>
    </location>
</feature>
<reference evidence="2" key="1">
    <citation type="submission" date="2020-11" db="EMBL/GenBank/DDBJ databases">
        <authorList>
            <consortium name="DOE Joint Genome Institute"/>
            <person name="Ahrendt S."/>
            <person name="Riley R."/>
            <person name="Andreopoulos W."/>
            <person name="LaButti K."/>
            <person name="Pangilinan J."/>
            <person name="Ruiz-duenas F.J."/>
            <person name="Barrasa J.M."/>
            <person name="Sanchez-Garcia M."/>
            <person name="Camarero S."/>
            <person name="Miyauchi S."/>
            <person name="Serrano A."/>
            <person name="Linde D."/>
            <person name="Babiker R."/>
            <person name="Drula E."/>
            <person name="Ayuso-Fernandez I."/>
            <person name="Pacheco R."/>
            <person name="Padilla G."/>
            <person name="Ferreira P."/>
            <person name="Barriuso J."/>
            <person name="Kellner H."/>
            <person name="Castanera R."/>
            <person name="Alfaro M."/>
            <person name="Ramirez L."/>
            <person name="Pisabarro A.G."/>
            <person name="Kuo A."/>
            <person name="Tritt A."/>
            <person name="Lipzen A."/>
            <person name="He G."/>
            <person name="Yan M."/>
            <person name="Ng V."/>
            <person name="Cullen D."/>
            <person name="Martin F."/>
            <person name="Rosso M.-N."/>
            <person name="Henrissat B."/>
            <person name="Hibbett D."/>
            <person name="Martinez A.T."/>
            <person name="Grigoriev I.V."/>
        </authorList>
    </citation>
    <scope>NUCLEOTIDE SEQUENCE</scope>
    <source>
        <strain evidence="2">AH 44721</strain>
    </source>
</reference>
<dbReference type="EMBL" id="JADNYJ010000060">
    <property type="protein sequence ID" value="KAF8895835.1"/>
    <property type="molecule type" value="Genomic_DNA"/>
</dbReference>
<feature type="compositionally biased region" description="Polar residues" evidence="1">
    <location>
        <begin position="1"/>
        <end position="12"/>
    </location>
</feature>
<sequence>MTASAPSPTTEGPTLTAPPRRTRPVLGLGSRQFEAALSGVAGLARERSQAQAQAQNAGGGDGSAASPSTSTVPPAVPIIQYARIDGSDTEKPASPASPPSPKKTRRGGRGGGGPVQSGSAEVPQVKVPSILQRADAPPPGMIQREALNATNAVLPNLSTQVGANPTGTNPRGGGGGRRGRGGGRGRGGLPITPRGG</sequence>
<name>A0A9P5NKL6_GYMJU</name>
<comment type="caution">
    <text evidence="2">The sequence shown here is derived from an EMBL/GenBank/DDBJ whole genome shotgun (WGS) entry which is preliminary data.</text>
</comment>
<organism evidence="2 3">
    <name type="scientific">Gymnopilus junonius</name>
    <name type="common">Spectacular rustgill mushroom</name>
    <name type="synonym">Gymnopilus spectabilis subsp. junonius</name>
    <dbReference type="NCBI Taxonomy" id="109634"/>
    <lineage>
        <taxon>Eukaryota</taxon>
        <taxon>Fungi</taxon>
        <taxon>Dikarya</taxon>
        <taxon>Basidiomycota</taxon>
        <taxon>Agaricomycotina</taxon>
        <taxon>Agaricomycetes</taxon>
        <taxon>Agaricomycetidae</taxon>
        <taxon>Agaricales</taxon>
        <taxon>Agaricineae</taxon>
        <taxon>Hymenogastraceae</taxon>
        <taxon>Gymnopilus</taxon>
    </lineage>
</organism>
<evidence type="ECO:0000313" key="3">
    <source>
        <dbReference type="Proteomes" id="UP000724874"/>
    </source>
</evidence>
<dbReference type="Proteomes" id="UP000724874">
    <property type="component" value="Unassembled WGS sequence"/>
</dbReference>
<keyword evidence="3" id="KW-1185">Reference proteome</keyword>
<protein>
    <submittedName>
        <fullName evidence="2">Uncharacterized protein</fullName>
    </submittedName>
</protein>
<feature type="compositionally biased region" description="Gly residues" evidence="1">
    <location>
        <begin position="184"/>
        <end position="196"/>
    </location>
</feature>
<evidence type="ECO:0000256" key="1">
    <source>
        <dbReference type="SAM" id="MobiDB-lite"/>
    </source>
</evidence>